<gene>
    <name evidence="2" type="ORF">MEBOL_004313</name>
</gene>
<keyword evidence="1" id="KW-1133">Transmembrane helix</keyword>
<feature type="transmembrane region" description="Helical" evidence="1">
    <location>
        <begin position="96"/>
        <end position="122"/>
    </location>
</feature>
<keyword evidence="3" id="KW-1185">Reference proteome</keyword>
<keyword evidence="2" id="KW-0449">Lipoprotein</keyword>
<feature type="transmembrane region" description="Helical" evidence="1">
    <location>
        <begin position="37"/>
        <end position="55"/>
    </location>
</feature>
<evidence type="ECO:0000256" key="1">
    <source>
        <dbReference type="SAM" id="Phobius"/>
    </source>
</evidence>
<dbReference type="AlphaFoldDB" id="A0A250II64"/>
<name>A0A250II64_9BACT</name>
<dbReference type="KEGG" id="mbd:MEBOL_004313"/>
<organism evidence="2 3">
    <name type="scientific">Melittangium boletus DSM 14713</name>
    <dbReference type="NCBI Taxonomy" id="1294270"/>
    <lineage>
        <taxon>Bacteria</taxon>
        <taxon>Pseudomonadati</taxon>
        <taxon>Myxococcota</taxon>
        <taxon>Myxococcia</taxon>
        <taxon>Myxococcales</taxon>
        <taxon>Cystobacterineae</taxon>
        <taxon>Archangiaceae</taxon>
        <taxon>Melittangium</taxon>
    </lineage>
</organism>
<protein>
    <submittedName>
        <fullName evidence="2">Putative lipoprotein</fullName>
    </submittedName>
</protein>
<dbReference type="RefSeq" id="WP_095979260.1">
    <property type="nucleotide sequence ID" value="NZ_CP022163.1"/>
</dbReference>
<evidence type="ECO:0000313" key="3">
    <source>
        <dbReference type="Proteomes" id="UP000217289"/>
    </source>
</evidence>
<reference evidence="2 3" key="1">
    <citation type="submission" date="2017-06" db="EMBL/GenBank/DDBJ databases">
        <authorList>
            <person name="Kim H.J."/>
            <person name="Triplett B.A."/>
        </authorList>
    </citation>
    <scope>NUCLEOTIDE SEQUENCE [LARGE SCALE GENOMIC DNA]</scope>
    <source>
        <strain evidence="2 3">DSM 14713</strain>
    </source>
</reference>
<feature type="transmembrane region" description="Helical" evidence="1">
    <location>
        <begin position="15"/>
        <end position="32"/>
    </location>
</feature>
<sequence length="137" mass="14954">MSAPEPAQDERIPPPWPPLLLALGVLLLATAARHERLVLTALATLVLLPSLWRVFTRRWRRGDVLRGLGMGFITSHAPLLLGAFSTWERPACRIHLCMDGVLAGVPYVPWAGVLGVLLYWAWAPPPPPPAELPPPPG</sequence>
<dbReference type="Proteomes" id="UP000217289">
    <property type="component" value="Chromosome"/>
</dbReference>
<keyword evidence="1" id="KW-0812">Transmembrane</keyword>
<dbReference type="OrthoDB" id="5518157at2"/>
<dbReference type="EMBL" id="CP022163">
    <property type="protein sequence ID" value="ATB30851.1"/>
    <property type="molecule type" value="Genomic_DNA"/>
</dbReference>
<accession>A0A250II64</accession>
<evidence type="ECO:0000313" key="2">
    <source>
        <dbReference type="EMBL" id="ATB30851.1"/>
    </source>
</evidence>
<proteinExistence type="predicted"/>
<feature type="transmembrane region" description="Helical" evidence="1">
    <location>
        <begin position="67"/>
        <end position="84"/>
    </location>
</feature>
<keyword evidence="1" id="KW-0472">Membrane</keyword>